<sequence>MTLPHHQRVEPLTDSPNGDTYGPRILAVCWLVEVLSSIIIGLRVYCKLKRSRALWYDDHILMAAWLFQTVNVAVTTVNVSLGGGQHISQLDPAVIPFLGLSGNVSGTMSITAAMLSKTSFGFTLIRLTNGTMRWFIHVLLITMNVFLALSAVFIWARCTPLAKAWQHGMDGTCWDPAVNTNYGLFSGIYSALVDFALSFLPWPLIWNLQMQLREKIGVALAMSMGVFAGLGAIAKVLQLHNLSNPDSTYPDYKSEIVIWGTVETAVTIMAASIPFLRILVVESRPSRKRQPYTPRFMFSRKFSQERDLVMKEEDWEQLPEVARPAPAVC</sequence>
<proteinExistence type="inferred from homology"/>
<name>A0AA40C5Y4_9PEZI</name>
<accession>A0AA40C5Y4</accession>
<evidence type="ECO:0000256" key="6">
    <source>
        <dbReference type="SAM" id="Phobius"/>
    </source>
</evidence>
<reference evidence="8" key="1">
    <citation type="submission" date="2023-06" db="EMBL/GenBank/DDBJ databases">
        <title>Genome-scale phylogeny and comparative genomics of the fungal order Sordariales.</title>
        <authorList>
            <consortium name="Lawrence Berkeley National Laboratory"/>
            <person name="Hensen N."/>
            <person name="Bonometti L."/>
            <person name="Westerberg I."/>
            <person name="Brannstrom I.O."/>
            <person name="Guillou S."/>
            <person name="Cros-Aarteil S."/>
            <person name="Calhoun S."/>
            <person name="Haridas S."/>
            <person name="Kuo A."/>
            <person name="Mondo S."/>
            <person name="Pangilinan J."/>
            <person name="Riley R."/>
            <person name="Labutti K."/>
            <person name="Andreopoulos B."/>
            <person name="Lipzen A."/>
            <person name="Chen C."/>
            <person name="Yanf M."/>
            <person name="Daum C."/>
            <person name="Ng V."/>
            <person name="Clum A."/>
            <person name="Steindorff A."/>
            <person name="Ohm R."/>
            <person name="Martin F."/>
            <person name="Silar P."/>
            <person name="Natvig D."/>
            <person name="Lalanne C."/>
            <person name="Gautier V."/>
            <person name="Ament-Velasquez S.L."/>
            <person name="Kruys A."/>
            <person name="Hutchinson M.I."/>
            <person name="Powell A.J."/>
            <person name="Barry K."/>
            <person name="Miller A.N."/>
            <person name="Grigoriev I.V."/>
            <person name="Debuchy R."/>
            <person name="Gladieux P."/>
            <person name="Thoren M.H."/>
            <person name="Johannesson H."/>
        </authorList>
    </citation>
    <scope>NUCLEOTIDE SEQUENCE</scope>
    <source>
        <strain evidence="8">CBS 606.72</strain>
    </source>
</reference>
<comment type="subcellular location">
    <subcellularLocation>
        <location evidence="1">Membrane</location>
        <topology evidence="1">Multi-pass membrane protein</topology>
    </subcellularLocation>
</comment>
<evidence type="ECO:0000256" key="4">
    <source>
        <dbReference type="ARBA" id="ARBA00023136"/>
    </source>
</evidence>
<evidence type="ECO:0000256" key="1">
    <source>
        <dbReference type="ARBA" id="ARBA00004141"/>
    </source>
</evidence>
<keyword evidence="4 6" id="KW-0472">Membrane</keyword>
<feature type="transmembrane region" description="Helical" evidence="6">
    <location>
        <begin position="256"/>
        <end position="280"/>
    </location>
</feature>
<comment type="caution">
    <text evidence="8">The sequence shown here is derived from an EMBL/GenBank/DDBJ whole genome shotgun (WGS) entry which is preliminary data.</text>
</comment>
<evidence type="ECO:0000259" key="7">
    <source>
        <dbReference type="Pfam" id="PF20684"/>
    </source>
</evidence>
<dbReference type="PANTHER" id="PTHR33048">
    <property type="entry name" value="PTH11-LIKE INTEGRAL MEMBRANE PROTEIN (AFU_ORTHOLOGUE AFUA_5G11245)"/>
    <property type="match status" value="1"/>
</dbReference>
<keyword evidence="2 6" id="KW-0812">Transmembrane</keyword>
<feature type="transmembrane region" description="Helical" evidence="6">
    <location>
        <begin position="184"/>
        <end position="204"/>
    </location>
</feature>
<dbReference type="AlphaFoldDB" id="A0AA40C5Y4"/>
<evidence type="ECO:0000256" key="2">
    <source>
        <dbReference type="ARBA" id="ARBA00022692"/>
    </source>
</evidence>
<organism evidence="8 9">
    <name type="scientific">Immersiella caudata</name>
    <dbReference type="NCBI Taxonomy" id="314043"/>
    <lineage>
        <taxon>Eukaryota</taxon>
        <taxon>Fungi</taxon>
        <taxon>Dikarya</taxon>
        <taxon>Ascomycota</taxon>
        <taxon>Pezizomycotina</taxon>
        <taxon>Sordariomycetes</taxon>
        <taxon>Sordariomycetidae</taxon>
        <taxon>Sordariales</taxon>
        <taxon>Lasiosphaeriaceae</taxon>
        <taxon>Immersiella</taxon>
    </lineage>
</organism>
<evidence type="ECO:0000256" key="3">
    <source>
        <dbReference type="ARBA" id="ARBA00022989"/>
    </source>
</evidence>
<keyword evidence="9" id="KW-1185">Reference proteome</keyword>
<gene>
    <name evidence="8" type="ORF">B0T14DRAFT_577129</name>
</gene>
<evidence type="ECO:0000313" key="8">
    <source>
        <dbReference type="EMBL" id="KAK0625909.1"/>
    </source>
</evidence>
<dbReference type="Pfam" id="PF20684">
    <property type="entry name" value="Fung_rhodopsin"/>
    <property type="match status" value="1"/>
</dbReference>
<feature type="domain" description="Rhodopsin" evidence="7">
    <location>
        <begin position="42"/>
        <end position="280"/>
    </location>
</feature>
<evidence type="ECO:0000256" key="5">
    <source>
        <dbReference type="ARBA" id="ARBA00038359"/>
    </source>
</evidence>
<feature type="transmembrane region" description="Helical" evidence="6">
    <location>
        <begin position="134"/>
        <end position="156"/>
    </location>
</feature>
<dbReference type="PANTHER" id="PTHR33048:SF42">
    <property type="entry name" value="INTEGRAL MEMBRANE PROTEIN"/>
    <property type="match status" value="1"/>
</dbReference>
<feature type="transmembrane region" description="Helical" evidence="6">
    <location>
        <begin position="60"/>
        <end position="81"/>
    </location>
</feature>
<dbReference type="Proteomes" id="UP001175000">
    <property type="component" value="Unassembled WGS sequence"/>
</dbReference>
<dbReference type="GO" id="GO:0016020">
    <property type="term" value="C:membrane"/>
    <property type="evidence" value="ECO:0007669"/>
    <property type="project" value="UniProtKB-SubCell"/>
</dbReference>
<feature type="transmembrane region" description="Helical" evidence="6">
    <location>
        <begin position="25"/>
        <end position="48"/>
    </location>
</feature>
<dbReference type="InterPro" id="IPR049326">
    <property type="entry name" value="Rhodopsin_dom_fungi"/>
</dbReference>
<feature type="transmembrane region" description="Helical" evidence="6">
    <location>
        <begin position="93"/>
        <end position="113"/>
    </location>
</feature>
<protein>
    <recommendedName>
        <fullName evidence="7">Rhodopsin domain-containing protein</fullName>
    </recommendedName>
</protein>
<dbReference type="InterPro" id="IPR052337">
    <property type="entry name" value="SAT4-like"/>
</dbReference>
<keyword evidence="3 6" id="KW-1133">Transmembrane helix</keyword>
<comment type="similarity">
    <text evidence="5">Belongs to the SAT4 family.</text>
</comment>
<feature type="transmembrane region" description="Helical" evidence="6">
    <location>
        <begin position="216"/>
        <end position="236"/>
    </location>
</feature>
<evidence type="ECO:0000313" key="9">
    <source>
        <dbReference type="Proteomes" id="UP001175000"/>
    </source>
</evidence>
<dbReference type="EMBL" id="JAULSU010000002">
    <property type="protein sequence ID" value="KAK0625909.1"/>
    <property type="molecule type" value="Genomic_DNA"/>
</dbReference>